<keyword evidence="4" id="KW-0464">Manganese</keyword>
<keyword evidence="1" id="KW-0479">Metal-binding</keyword>
<evidence type="ECO:0000256" key="4">
    <source>
        <dbReference type="ARBA" id="ARBA00023211"/>
    </source>
</evidence>
<evidence type="ECO:0000256" key="5">
    <source>
        <dbReference type="PROSITE-ProRule" id="PRU00742"/>
    </source>
</evidence>
<dbReference type="Gene3D" id="3.40.800.10">
    <property type="entry name" value="Ureohydrolase domain"/>
    <property type="match status" value="1"/>
</dbReference>
<dbReference type="EC" id="3.5.3.8" evidence="6"/>
<sequence length="331" mass="37071">MNSLKIYSEKHISGYLSVRPGESKLGEKVNFISDLKLLRKNPAQFVIFGIPEDIGVRANYGKQGTSNAWEAFLGSFLNVQHNRFFNSEKVLLLGEINTYEEMKKAANIDVSDPNYHQKLGDLTELIDEKVSAVVKQIISAGKIPIIIGGGHNNAYGNLKGASEAFQNPVNALNIDAHTDLRSTEYRHSGNGFSYALKNGFLKKYSVHGLHENYTPEYIFREMDSSEDLQYHLFETLPQQDKVSAFGRSIDFVKQEKFGLELDCDAISNFPSSAVSPTGFSLNEVRELVKRAGKEKKCCYLHVCEAIAKDDFPTGKAISFIVTDFLKSRIHE</sequence>
<comment type="caution">
    <text evidence="6">The sequence shown here is derived from an EMBL/GenBank/DDBJ whole genome shotgun (WGS) entry which is preliminary data.</text>
</comment>
<dbReference type="InterPro" id="IPR006035">
    <property type="entry name" value="Ureohydrolase"/>
</dbReference>
<dbReference type="PANTHER" id="PTHR11358:SF35">
    <property type="entry name" value="FORMIMIDOYLGLUTAMASE"/>
    <property type="match status" value="1"/>
</dbReference>
<evidence type="ECO:0000313" key="7">
    <source>
        <dbReference type="Proteomes" id="UP001597100"/>
    </source>
</evidence>
<dbReference type="PANTHER" id="PTHR11358">
    <property type="entry name" value="ARGINASE/AGMATINASE"/>
    <property type="match status" value="1"/>
</dbReference>
<name>A0ABW3ID14_9FLAO</name>
<dbReference type="EMBL" id="JBHTJP010000032">
    <property type="protein sequence ID" value="MFD0975876.1"/>
    <property type="molecule type" value="Genomic_DNA"/>
</dbReference>
<keyword evidence="3" id="KW-0369">Histidine metabolism</keyword>
<evidence type="ECO:0000256" key="3">
    <source>
        <dbReference type="ARBA" id="ARBA00022808"/>
    </source>
</evidence>
<keyword evidence="7" id="KW-1185">Reference proteome</keyword>
<dbReference type="RefSeq" id="WP_380736913.1">
    <property type="nucleotide sequence ID" value="NZ_JBHTJP010000032.1"/>
</dbReference>
<dbReference type="InterPro" id="IPR023696">
    <property type="entry name" value="Ureohydrolase_dom_sf"/>
</dbReference>
<proteinExistence type="inferred from homology"/>
<organism evidence="6 7">
    <name type="scientific">Salinimicrobium gaetbulicola</name>
    <dbReference type="NCBI Taxonomy" id="999702"/>
    <lineage>
        <taxon>Bacteria</taxon>
        <taxon>Pseudomonadati</taxon>
        <taxon>Bacteroidota</taxon>
        <taxon>Flavobacteriia</taxon>
        <taxon>Flavobacteriales</taxon>
        <taxon>Flavobacteriaceae</taxon>
        <taxon>Salinimicrobium</taxon>
    </lineage>
</organism>
<keyword evidence="2 6" id="KW-0378">Hydrolase</keyword>
<evidence type="ECO:0000256" key="1">
    <source>
        <dbReference type="ARBA" id="ARBA00022723"/>
    </source>
</evidence>
<dbReference type="Pfam" id="PF00491">
    <property type="entry name" value="Arginase"/>
    <property type="match status" value="1"/>
</dbReference>
<protein>
    <submittedName>
        <fullName evidence="6">Formimidoylglutamase</fullName>
        <ecNumber evidence="6">3.5.3.8</ecNumber>
    </submittedName>
</protein>
<dbReference type="PROSITE" id="PS51409">
    <property type="entry name" value="ARGINASE_2"/>
    <property type="match status" value="1"/>
</dbReference>
<dbReference type="SUPFAM" id="SSF52768">
    <property type="entry name" value="Arginase/deacetylase"/>
    <property type="match status" value="1"/>
</dbReference>
<gene>
    <name evidence="6" type="ORF">ACFQ1G_03645</name>
</gene>
<dbReference type="CDD" id="cd09988">
    <property type="entry name" value="Formimidoylglutamase"/>
    <property type="match status" value="1"/>
</dbReference>
<dbReference type="GO" id="GO:0050415">
    <property type="term" value="F:formimidoylglutamase activity"/>
    <property type="evidence" value="ECO:0007669"/>
    <property type="project" value="UniProtKB-EC"/>
</dbReference>
<dbReference type="Proteomes" id="UP001597100">
    <property type="component" value="Unassembled WGS sequence"/>
</dbReference>
<evidence type="ECO:0000256" key="2">
    <source>
        <dbReference type="ARBA" id="ARBA00022801"/>
    </source>
</evidence>
<comment type="similarity">
    <text evidence="5">Belongs to the arginase family.</text>
</comment>
<reference evidence="7" key="1">
    <citation type="journal article" date="2019" name="Int. J. Syst. Evol. Microbiol.">
        <title>The Global Catalogue of Microorganisms (GCM) 10K type strain sequencing project: providing services to taxonomists for standard genome sequencing and annotation.</title>
        <authorList>
            <consortium name="The Broad Institute Genomics Platform"/>
            <consortium name="The Broad Institute Genome Sequencing Center for Infectious Disease"/>
            <person name="Wu L."/>
            <person name="Ma J."/>
        </authorList>
    </citation>
    <scope>NUCLEOTIDE SEQUENCE [LARGE SCALE GENOMIC DNA]</scope>
    <source>
        <strain evidence="7">CCUG 60898</strain>
    </source>
</reference>
<accession>A0ABW3ID14</accession>
<evidence type="ECO:0000313" key="6">
    <source>
        <dbReference type="EMBL" id="MFD0975876.1"/>
    </source>
</evidence>